<dbReference type="InterPro" id="IPR035983">
    <property type="entry name" value="Hect_E3_ubiquitin_ligase"/>
</dbReference>
<accession>E9HGB4</accession>
<reference evidence="4 5" key="1">
    <citation type="journal article" date="2011" name="Science">
        <title>The ecoresponsive genome of Daphnia pulex.</title>
        <authorList>
            <person name="Colbourne J.K."/>
            <person name="Pfrender M.E."/>
            <person name="Gilbert D."/>
            <person name="Thomas W.K."/>
            <person name="Tucker A."/>
            <person name="Oakley T.H."/>
            <person name="Tokishita S."/>
            <person name="Aerts A."/>
            <person name="Arnold G.J."/>
            <person name="Basu M.K."/>
            <person name="Bauer D.J."/>
            <person name="Caceres C.E."/>
            <person name="Carmel L."/>
            <person name="Casola C."/>
            <person name="Choi J.H."/>
            <person name="Detter J.C."/>
            <person name="Dong Q."/>
            <person name="Dusheyko S."/>
            <person name="Eads B.D."/>
            <person name="Frohlich T."/>
            <person name="Geiler-Samerotte K.A."/>
            <person name="Gerlach D."/>
            <person name="Hatcher P."/>
            <person name="Jogdeo S."/>
            <person name="Krijgsveld J."/>
            <person name="Kriventseva E.V."/>
            <person name="Kultz D."/>
            <person name="Laforsch C."/>
            <person name="Lindquist E."/>
            <person name="Lopez J."/>
            <person name="Manak J.R."/>
            <person name="Muller J."/>
            <person name="Pangilinan J."/>
            <person name="Patwardhan R.P."/>
            <person name="Pitluck S."/>
            <person name="Pritham E.J."/>
            <person name="Rechtsteiner A."/>
            <person name="Rho M."/>
            <person name="Rogozin I.B."/>
            <person name="Sakarya O."/>
            <person name="Salamov A."/>
            <person name="Schaack S."/>
            <person name="Shapiro H."/>
            <person name="Shiga Y."/>
            <person name="Skalitzky C."/>
            <person name="Smith Z."/>
            <person name="Souvorov A."/>
            <person name="Sung W."/>
            <person name="Tang Z."/>
            <person name="Tsuchiya D."/>
            <person name="Tu H."/>
            <person name="Vos H."/>
            <person name="Wang M."/>
            <person name="Wolf Y.I."/>
            <person name="Yamagata H."/>
            <person name="Yamada T."/>
            <person name="Ye Y."/>
            <person name="Shaw J.R."/>
            <person name="Andrews J."/>
            <person name="Crease T.J."/>
            <person name="Tang H."/>
            <person name="Lucas S.M."/>
            <person name="Robertson H.M."/>
            <person name="Bork P."/>
            <person name="Koonin E.V."/>
            <person name="Zdobnov E.M."/>
            <person name="Grigoriev I.V."/>
            <person name="Lynch M."/>
            <person name="Boore J.L."/>
        </authorList>
    </citation>
    <scope>NUCLEOTIDE SEQUENCE [LARGE SCALE GENOMIC DNA]</scope>
</reference>
<dbReference type="Proteomes" id="UP000000305">
    <property type="component" value="Unassembled WGS sequence"/>
</dbReference>
<dbReference type="KEGG" id="dpx:DAPPUDRAFT_258962"/>
<dbReference type="Gene3D" id="3.90.1750.10">
    <property type="entry name" value="Hect, E3 ligase catalytic domains"/>
    <property type="match status" value="1"/>
</dbReference>
<evidence type="ECO:0000313" key="5">
    <source>
        <dbReference type="Proteomes" id="UP000000305"/>
    </source>
</evidence>
<dbReference type="GO" id="GO:0004842">
    <property type="term" value="F:ubiquitin-protein transferase activity"/>
    <property type="evidence" value="ECO:0007669"/>
    <property type="project" value="InterPro"/>
</dbReference>
<dbReference type="PROSITE" id="PS50237">
    <property type="entry name" value="HECT"/>
    <property type="match status" value="1"/>
</dbReference>
<name>E9HGB4_DAPPU</name>
<sequence length="386" mass="43736">MEKLFEQFKASLEGSEDDEEDIQCRQLPLGEEISRPVRRKLLINLRRKYDAWQRDAPVIHLSSQLTRKYWKKPDFGGGQCNAEEKNPDSSFDLGEYDFGATFATSNSPDPEPPAELNTEGLNKMFIHRTKIMEYTDMEAYASPDEKANSLNVTRGTYVFDLIIASKNPVFLAKIKRPLLVTFIGEAGQDGGGLRKNLLSMVVDHSTDVFTTEPDEMAIADSDDIDDIHFALSLILVVHEGLELCRKLLEDVQIQTLFVDIPVTVALILEILENDSKPSNPETKMCQIISFNFFVDYLNNVADGKVLVPNRCIKISLEEVYYFITGLNNVPVCWDSLKYKIKYQLNDTINRFRPSSNTCPGVAQLTLPIVEKYKDMEDGWIDGVLSL</sequence>
<dbReference type="SUPFAM" id="SSF56204">
    <property type="entry name" value="Hect, E3 ligase catalytic domain"/>
    <property type="match status" value="1"/>
</dbReference>
<dbReference type="GO" id="GO:0009966">
    <property type="term" value="P:regulation of signal transduction"/>
    <property type="evidence" value="ECO:0007669"/>
    <property type="project" value="UniProtKB-ARBA"/>
</dbReference>
<dbReference type="GO" id="GO:0005634">
    <property type="term" value="C:nucleus"/>
    <property type="evidence" value="ECO:0000318"/>
    <property type="project" value="GO_Central"/>
</dbReference>
<evidence type="ECO:0000313" key="4">
    <source>
        <dbReference type="EMBL" id="EFX69195.1"/>
    </source>
</evidence>
<dbReference type="AlphaFoldDB" id="E9HGB4"/>
<keyword evidence="5" id="KW-1185">Reference proteome</keyword>
<dbReference type="InterPro" id="IPR000569">
    <property type="entry name" value="HECT_dom"/>
</dbReference>
<evidence type="ECO:0000256" key="1">
    <source>
        <dbReference type="ARBA" id="ARBA00022786"/>
    </source>
</evidence>
<dbReference type="OrthoDB" id="10622708at2759"/>
<protein>
    <recommendedName>
        <fullName evidence="3">HECT domain-containing protein</fullName>
    </recommendedName>
</protein>
<feature type="domain" description="HECT" evidence="3">
    <location>
        <begin position="167"/>
        <end position="202"/>
    </location>
</feature>
<proteinExistence type="predicted"/>
<dbReference type="EMBL" id="GL732640">
    <property type="protein sequence ID" value="EFX69195.1"/>
    <property type="molecule type" value="Genomic_DNA"/>
</dbReference>
<comment type="caution">
    <text evidence="2">Lacks conserved residue(s) required for the propagation of feature annotation.</text>
</comment>
<dbReference type="HOGENOM" id="CLU_716225_0_0_1"/>
<evidence type="ECO:0000259" key="3">
    <source>
        <dbReference type="PROSITE" id="PS50237"/>
    </source>
</evidence>
<evidence type="ECO:0000256" key="2">
    <source>
        <dbReference type="PROSITE-ProRule" id="PRU00104"/>
    </source>
</evidence>
<dbReference type="InParanoid" id="E9HGB4"/>
<gene>
    <name evidence="4" type="ORF">DAPPUDRAFT_258962</name>
</gene>
<organism evidence="4 5">
    <name type="scientific">Daphnia pulex</name>
    <name type="common">Water flea</name>
    <dbReference type="NCBI Taxonomy" id="6669"/>
    <lineage>
        <taxon>Eukaryota</taxon>
        <taxon>Metazoa</taxon>
        <taxon>Ecdysozoa</taxon>
        <taxon>Arthropoda</taxon>
        <taxon>Crustacea</taxon>
        <taxon>Branchiopoda</taxon>
        <taxon>Diplostraca</taxon>
        <taxon>Cladocera</taxon>
        <taxon>Anomopoda</taxon>
        <taxon>Daphniidae</taxon>
        <taxon>Daphnia</taxon>
    </lineage>
</organism>
<keyword evidence="1 2" id="KW-0833">Ubl conjugation pathway</keyword>